<keyword evidence="2" id="KW-1185">Reference proteome</keyword>
<dbReference type="Proteomes" id="UP000187209">
    <property type="component" value="Unassembled WGS sequence"/>
</dbReference>
<accession>A0A1R2BRX7</accession>
<protein>
    <submittedName>
        <fullName evidence="1">Uncharacterized protein</fullName>
    </submittedName>
</protein>
<reference evidence="1 2" key="1">
    <citation type="submission" date="2016-11" db="EMBL/GenBank/DDBJ databases">
        <title>The macronuclear genome of Stentor coeruleus: a giant cell with tiny introns.</title>
        <authorList>
            <person name="Slabodnick M."/>
            <person name="Ruby J.G."/>
            <person name="Reiff S.B."/>
            <person name="Swart E.C."/>
            <person name="Gosai S."/>
            <person name="Prabakaran S."/>
            <person name="Witkowska E."/>
            <person name="Larue G.E."/>
            <person name="Fisher S."/>
            <person name="Freeman R.M."/>
            <person name="Gunawardena J."/>
            <person name="Chu W."/>
            <person name="Stover N.A."/>
            <person name="Gregory B.D."/>
            <person name="Nowacki M."/>
            <person name="Derisi J."/>
            <person name="Roy S.W."/>
            <person name="Marshall W.F."/>
            <person name="Sood P."/>
        </authorList>
    </citation>
    <scope>NUCLEOTIDE SEQUENCE [LARGE SCALE GENOMIC DNA]</scope>
    <source>
        <strain evidence="1">WM001</strain>
    </source>
</reference>
<gene>
    <name evidence="1" type="ORF">SteCoe_20387</name>
</gene>
<dbReference type="AlphaFoldDB" id="A0A1R2BRX7"/>
<name>A0A1R2BRX7_9CILI</name>
<sequence>MDYETQNNIRLTLQSLEESINSGNTDAAFQMIEIIDKCKFPCKYEIINKEPLNLRPDIMEKLYSTGTIESRTIESRTFNSPSSNTTIEQRNPLDGVISLGTNRGISDINTEIFEKLKKNNPVNAAKYAATGVSNMKEALVKLKEYSSKKK</sequence>
<evidence type="ECO:0000313" key="2">
    <source>
        <dbReference type="Proteomes" id="UP000187209"/>
    </source>
</evidence>
<organism evidence="1 2">
    <name type="scientific">Stentor coeruleus</name>
    <dbReference type="NCBI Taxonomy" id="5963"/>
    <lineage>
        <taxon>Eukaryota</taxon>
        <taxon>Sar</taxon>
        <taxon>Alveolata</taxon>
        <taxon>Ciliophora</taxon>
        <taxon>Postciliodesmatophora</taxon>
        <taxon>Heterotrichea</taxon>
        <taxon>Heterotrichida</taxon>
        <taxon>Stentoridae</taxon>
        <taxon>Stentor</taxon>
    </lineage>
</organism>
<proteinExistence type="predicted"/>
<dbReference type="EMBL" id="MPUH01000464">
    <property type="protein sequence ID" value="OMJ79579.1"/>
    <property type="molecule type" value="Genomic_DNA"/>
</dbReference>
<comment type="caution">
    <text evidence="1">The sequence shown here is derived from an EMBL/GenBank/DDBJ whole genome shotgun (WGS) entry which is preliminary data.</text>
</comment>
<evidence type="ECO:0000313" key="1">
    <source>
        <dbReference type="EMBL" id="OMJ79579.1"/>
    </source>
</evidence>